<evidence type="ECO:0000256" key="2">
    <source>
        <dbReference type="ARBA" id="ARBA00022475"/>
    </source>
</evidence>
<protein>
    <submittedName>
        <fullName evidence="8">PLDc N-terminal domain-containing protein</fullName>
    </submittedName>
</protein>
<organism evidence="8 9">
    <name type="scientific">Persicirhabdus sediminis</name>
    <dbReference type="NCBI Taxonomy" id="454144"/>
    <lineage>
        <taxon>Bacteria</taxon>
        <taxon>Pseudomonadati</taxon>
        <taxon>Verrucomicrobiota</taxon>
        <taxon>Verrucomicrobiia</taxon>
        <taxon>Verrucomicrobiales</taxon>
        <taxon>Verrucomicrobiaceae</taxon>
        <taxon>Persicirhabdus</taxon>
    </lineage>
</organism>
<evidence type="ECO:0000259" key="7">
    <source>
        <dbReference type="Pfam" id="PF13396"/>
    </source>
</evidence>
<keyword evidence="3 6" id="KW-0812">Transmembrane</keyword>
<dbReference type="InterPro" id="IPR027379">
    <property type="entry name" value="CLS_N"/>
</dbReference>
<proteinExistence type="predicted"/>
<evidence type="ECO:0000256" key="5">
    <source>
        <dbReference type="ARBA" id="ARBA00023136"/>
    </source>
</evidence>
<accession>A0A8J7MD36</accession>
<evidence type="ECO:0000256" key="6">
    <source>
        <dbReference type="SAM" id="Phobius"/>
    </source>
</evidence>
<dbReference type="EMBL" id="JAENIM010000039">
    <property type="protein sequence ID" value="MBK1791162.1"/>
    <property type="molecule type" value="Genomic_DNA"/>
</dbReference>
<keyword evidence="2" id="KW-1003">Cell membrane</keyword>
<evidence type="ECO:0000313" key="8">
    <source>
        <dbReference type="EMBL" id="MBK1791162.1"/>
    </source>
</evidence>
<dbReference type="Pfam" id="PF13396">
    <property type="entry name" value="PLDc_N"/>
    <property type="match status" value="1"/>
</dbReference>
<keyword evidence="4 6" id="KW-1133">Transmembrane helix</keyword>
<dbReference type="AlphaFoldDB" id="A0A8J7MD36"/>
<dbReference type="GO" id="GO:0005886">
    <property type="term" value="C:plasma membrane"/>
    <property type="evidence" value="ECO:0007669"/>
    <property type="project" value="UniProtKB-SubCell"/>
</dbReference>
<evidence type="ECO:0000256" key="1">
    <source>
        <dbReference type="ARBA" id="ARBA00004651"/>
    </source>
</evidence>
<evidence type="ECO:0000256" key="4">
    <source>
        <dbReference type="ARBA" id="ARBA00022989"/>
    </source>
</evidence>
<keyword evidence="5 6" id="KW-0472">Membrane</keyword>
<feature type="transmembrane region" description="Helical" evidence="6">
    <location>
        <begin position="57"/>
        <end position="77"/>
    </location>
</feature>
<feature type="domain" description="Cardiolipin synthase N-terminal" evidence="7">
    <location>
        <begin position="37"/>
        <end position="77"/>
    </location>
</feature>
<comment type="subcellular location">
    <subcellularLocation>
        <location evidence="1">Cell membrane</location>
        <topology evidence="1">Multi-pass membrane protein</topology>
    </subcellularLocation>
</comment>
<name>A0A8J7MD36_9BACT</name>
<comment type="caution">
    <text evidence="8">The sequence shown here is derived from an EMBL/GenBank/DDBJ whole genome shotgun (WGS) entry which is preliminary data.</text>
</comment>
<keyword evidence="9" id="KW-1185">Reference proteome</keyword>
<dbReference type="Proteomes" id="UP000624703">
    <property type="component" value="Unassembled WGS sequence"/>
</dbReference>
<sequence>MFEFASLLTLAQSASSDAAFGIFGIIMLLVGISFFGLWLWSLIHCIKNKQLSDNNRIIGIVLIVLLGLLGSLIYLFLPREA</sequence>
<feature type="transmembrane region" description="Helical" evidence="6">
    <location>
        <begin position="26"/>
        <end position="45"/>
    </location>
</feature>
<reference evidence="8" key="1">
    <citation type="submission" date="2021-01" db="EMBL/GenBank/DDBJ databases">
        <title>Modified the classification status of verrucomicrobia.</title>
        <authorList>
            <person name="Feng X."/>
        </authorList>
    </citation>
    <scope>NUCLEOTIDE SEQUENCE</scope>
    <source>
        <strain evidence="8">_KCTC 22039</strain>
    </source>
</reference>
<gene>
    <name evidence="8" type="ORF">JIN82_08365</name>
</gene>
<evidence type="ECO:0000256" key="3">
    <source>
        <dbReference type="ARBA" id="ARBA00022692"/>
    </source>
</evidence>
<evidence type="ECO:0000313" key="9">
    <source>
        <dbReference type="Proteomes" id="UP000624703"/>
    </source>
</evidence>
<dbReference type="RefSeq" id="WP_200311176.1">
    <property type="nucleotide sequence ID" value="NZ_JAENIM010000039.1"/>
</dbReference>